<dbReference type="CDD" id="cd07012">
    <property type="entry name" value="PBP2_Bug_TTT"/>
    <property type="match status" value="1"/>
</dbReference>
<organism evidence="3 4">
    <name type="scientific">Scopulibacillus darangshiensis</name>
    <dbReference type="NCBI Taxonomy" id="442528"/>
    <lineage>
        <taxon>Bacteria</taxon>
        <taxon>Bacillati</taxon>
        <taxon>Bacillota</taxon>
        <taxon>Bacilli</taxon>
        <taxon>Bacillales</taxon>
        <taxon>Sporolactobacillaceae</taxon>
        <taxon>Scopulibacillus</taxon>
    </lineage>
</organism>
<dbReference type="Proteomes" id="UP000295416">
    <property type="component" value="Unassembled WGS sequence"/>
</dbReference>
<dbReference type="InterPro" id="IPR005064">
    <property type="entry name" value="BUG"/>
</dbReference>
<evidence type="ECO:0000313" key="3">
    <source>
        <dbReference type="EMBL" id="TCP23481.1"/>
    </source>
</evidence>
<protein>
    <submittedName>
        <fullName evidence="3">Tripartite-type tricarboxylate transporter receptor subunit TctC</fullName>
    </submittedName>
</protein>
<keyword evidence="4" id="KW-1185">Reference proteome</keyword>
<accession>A0A4R2NPW2</accession>
<name>A0A4R2NPW2_9BACL</name>
<comment type="similarity">
    <text evidence="1">Belongs to the UPF0065 (bug) family.</text>
</comment>
<dbReference type="RefSeq" id="WP_132747374.1">
    <property type="nucleotide sequence ID" value="NZ_SLXK01000031.1"/>
</dbReference>
<keyword evidence="2" id="KW-0732">Signal</keyword>
<proteinExistence type="inferred from homology"/>
<feature type="chain" id="PRO_5039442234" evidence="2">
    <location>
        <begin position="20"/>
        <end position="329"/>
    </location>
</feature>
<dbReference type="Pfam" id="PF03401">
    <property type="entry name" value="TctC"/>
    <property type="match status" value="1"/>
</dbReference>
<dbReference type="PROSITE" id="PS51257">
    <property type="entry name" value="PROKAR_LIPOPROTEIN"/>
    <property type="match status" value="1"/>
</dbReference>
<dbReference type="PANTHER" id="PTHR42928">
    <property type="entry name" value="TRICARBOXYLATE-BINDING PROTEIN"/>
    <property type="match status" value="1"/>
</dbReference>
<sequence>MKKSMLLIFGLILTLGLSACSSQSSGEGEKQYPKGNLQIIAPATPGGGWDATARAMQKVFKDNDLITNNINVVNKPGGGGEVGWKYLKNQKPNHLAINSSLVLTNNLLGSSDLTYKDFTPLAILTTEWEAVVVPKDSPIKSAKDLMKKLKVNPKSLKVAVAPSLGNDDHLSFVQAAKTYGVDATKLNFLVYGSGGDTVTALLGKHVDVATMSVSEAKEQYKAGKFRILAVTSNKRIKGLDDVPTWKEQGVDMEFPHWRGVMGPPDMTKEQIAYWDKKLSKMVKSDDWKKIMKNNDWEPYYKNSKETKKFLKEQNKMYKDLIDEAGLAKK</sequence>
<evidence type="ECO:0000256" key="1">
    <source>
        <dbReference type="ARBA" id="ARBA00006987"/>
    </source>
</evidence>
<gene>
    <name evidence="3" type="ORF">EV207_13143</name>
</gene>
<feature type="signal peptide" evidence="2">
    <location>
        <begin position="1"/>
        <end position="19"/>
    </location>
</feature>
<dbReference type="InterPro" id="IPR042100">
    <property type="entry name" value="Bug_dom1"/>
</dbReference>
<dbReference type="EMBL" id="SLXK01000031">
    <property type="protein sequence ID" value="TCP23481.1"/>
    <property type="molecule type" value="Genomic_DNA"/>
</dbReference>
<dbReference type="PANTHER" id="PTHR42928:SF3">
    <property type="entry name" value="UPF0065 PROTEIN YFLP"/>
    <property type="match status" value="1"/>
</dbReference>
<dbReference type="OrthoDB" id="9780943at2"/>
<dbReference type="Gene3D" id="3.40.190.10">
    <property type="entry name" value="Periplasmic binding protein-like II"/>
    <property type="match status" value="1"/>
</dbReference>
<keyword evidence="3" id="KW-0675">Receptor</keyword>
<dbReference type="AlphaFoldDB" id="A0A4R2NPW2"/>
<dbReference type="PIRSF" id="PIRSF017082">
    <property type="entry name" value="YflP"/>
    <property type="match status" value="1"/>
</dbReference>
<dbReference type="SUPFAM" id="SSF53850">
    <property type="entry name" value="Periplasmic binding protein-like II"/>
    <property type="match status" value="1"/>
</dbReference>
<reference evidence="3 4" key="1">
    <citation type="submission" date="2019-03" db="EMBL/GenBank/DDBJ databases">
        <title>Genomic Encyclopedia of Type Strains, Phase IV (KMG-IV): sequencing the most valuable type-strain genomes for metagenomic binning, comparative biology and taxonomic classification.</title>
        <authorList>
            <person name="Goeker M."/>
        </authorList>
    </citation>
    <scope>NUCLEOTIDE SEQUENCE [LARGE SCALE GENOMIC DNA]</scope>
    <source>
        <strain evidence="3 4">DSM 19377</strain>
    </source>
</reference>
<evidence type="ECO:0000256" key="2">
    <source>
        <dbReference type="SAM" id="SignalP"/>
    </source>
</evidence>
<comment type="caution">
    <text evidence="3">The sequence shown here is derived from an EMBL/GenBank/DDBJ whole genome shotgun (WGS) entry which is preliminary data.</text>
</comment>
<dbReference type="Gene3D" id="3.40.190.150">
    <property type="entry name" value="Bordetella uptake gene, domain 1"/>
    <property type="match status" value="1"/>
</dbReference>
<evidence type="ECO:0000313" key="4">
    <source>
        <dbReference type="Proteomes" id="UP000295416"/>
    </source>
</evidence>